<dbReference type="Proteomes" id="UP001224775">
    <property type="component" value="Unassembled WGS sequence"/>
</dbReference>
<feature type="region of interest" description="Disordered" evidence="3">
    <location>
        <begin position="1"/>
        <end position="33"/>
    </location>
</feature>
<dbReference type="AlphaFoldDB" id="A0AAD8XRY8"/>
<gene>
    <name evidence="5" type="ORF">QTG54_016821</name>
</gene>
<reference evidence="5" key="1">
    <citation type="submission" date="2023-06" db="EMBL/GenBank/DDBJ databases">
        <title>Survivors Of The Sea: Transcriptome response of Skeletonema marinoi to long-term dormancy.</title>
        <authorList>
            <person name="Pinder M.I.M."/>
            <person name="Kourtchenko O."/>
            <person name="Robertson E.K."/>
            <person name="Larsson T."/>
            <person name="Maumus F."/>
            <person name="Osuna-Cruz C.M."/>
            <person name="Vancaester E."/>
            <person name="Stenow R."/>
            <person name="Vandepoele K."/>
            <person name="Ploug H."/>
            <person name="Bruchert V."/>
            <person name="Godhe A."/>
            <person name="Topel M."/>
        </authorList>
    </citation>
    <scope>NUCLEOTIDE SEQUENCE</scope>
    <source>
        <strain evidence="5">R05AC</strain>
    </source>
</reference>
<keyword evidence="2" id="KW-0408">Iron</keyword>
<dbReference type="Gene3D" id="2.60.120.650">
    <property type="entry name" value="Cupin"/>
    <property type="match status" value="1"/>
</dbReference>
<dbReference type="PROSITE" id="PS51183">
    <property type="entry name" value="JMJN"/>
    <property type="match status" value="1"/>
</dbReference>
<comment type="caution">
    <text evidence="5">The sequence shown here is derived from an EMBL/GenBank/DDBJ whole genome shotgun (WGS) entry which is preliminary data.</text>
</comment>
<feature type="region of interest" description="Disordered" evidence="3">
    <location>
        <begin position="287"/>
        <end position="315"/>
    </location>
</feature>
<keyword evidence="1" id="KW-0479">Metal-binding</keyword>
<dbReference type="GO" id="GO:0046872">
    <property type="term" value="F:metal ion binding"/>
    <property type="evidence" value="ECO:0007669"/>
    <property type="project" value="UniProtKB-KW"/>
</dbReference>
<dbReference type="PANTHER" id="PTHR10694:SF33">
    <property type="entry name" value="LYSINE-SPECIFIC DEMETHYLASE 5"/>
    <property type="match status" value="1"/>
</dbReference>
<evidence type="ECO:0000256" key="3">
    <source>
        <dbReference type="SAM" id="MobiDB-lite"/>
    </source>
</evidence>
<feature type="compositionally biased region" description="Polar residues" evidence="3">
    <location>
        <begin position="211"/>
        <end position="240"/>
    </location>
</feature>
<keyword evidence="6" id="KW-1185">Reference proteome</keyword>
<dbReference type="InterPro" id="IPR003349">
    <property type="entry name" value="JmjN"/>
</dbReference>
<proteinExistence type="predicted"/>
<feature type="compositionally biased region" description="Low complexity" evidence="3">
    <location>
        <begin position="188"/>
        <end position="210"/>
    </location>
</feature>
<evidence type="ECO:0000313" key="6">
    <source>
        <dbReference type="Proteomes" id="UP001224775"/>
    </source>
</evidence>
<organism evidence="5 6">
    <name type="scientific">Skeletonema marinoi</name>
    <dbReference type="NCBI Taxonomy" id="267567"/>
    <lineage>
        <taxon>Eukaryota</taxon>
        <taxon>Sar</taxon>
        <taxon>Stramenopiles</taxon>
        <taxon>Ochrophyta</taxon>
        <taxon>Bacillariophyta</taxon>
        <taxon>Coscinodiscophyceae</taxon>
        <taxon>Thalassiosirophycidae</taxon>
        <taxon>Thalassiosirales</taxon>
        <taxon>Skeletonemataceae</taxon>
        <taxon>Skeletonema</taxon>
        <taxon>Skeletonema marinoi-dohrnii complex</taxon>
    </lineage>
</organism>
<evidence type="ECO:0000259" key="4">
    <source>
        <dbReference type="PROSITE" id="PS51183"/>
    </source>
</evidence>
<dbReference type="GO" id="GO:0141052">
    <property type="term" value="F:histone H3 demethylase activity"/>
    <property type="evidence" value="ECO:0007669"/>
    <property type="project" value="UniProtKB-ARBA"/>
</dbReference>
<evidence type="ECO:0000256" key="2">
    <source>
        <dbReference type="ARBA" id="ARBA00023004"/>
    </source>
</evidence>
<evidence type="ECO:0000256" key="1">
    <source>
        <dbReference type="ARBA" id="ARBA00022723"/>
    </source>
</evidence>
<dbReference type="GO" id="GO:0005634">
    <property type="term" value="C:nucleus"/>
    <property type="evidence" value="ECO:0007669"/>
    <property type="project" value="TreeGrafter"/>
</dbReference>
<feature type="domain" description="JmjN" evidence="4">
    <location>
        <begin position="63"/>
        <end position="105"/>
    </location>
</feature>
<protein>
    <submittedName>
        <fullName evidence="5">Lysine-specific demethylase</fullName>
    </submittedName>
</protein>
<dbReference type="GO" id="GO:0010468">
    <property type="term" value="P:regulation of gene expression"/>
    <property type="evidence" value="ECO:0007669"/>
    <property type="project" value="TreeGrafter"/>
</dbReference>
<dbReference type="GO" id="GO:0000785">
    <property type="term" value="C:chromatin"/>
    <property type="evidence" value="ECO:0007669"/>
    <property type="project" value="TreeGrafter"/>
</dbReference>
<feature type="region of interest" description="Disordered" evidence="3">
    <location>
        <begin position="158"/>
        <end position="250"/>
    </location>
</feature>
<dbReference type="Pfam" id="PF02375">
    <property type="entry name" value="JmjN"/>
    <property type="match status" value="1"/>
</dbReference>
<name>A0AAD8XRY8_9STRA</name>
<feature type="compositionally biased region" description="Polar residues" evidence="3">
    <location>
        <begin position="296"/>
        <end position="307"/>
    </location>
</feature>
<dbReference type="PANTHER" id="PTHR10694">
    <property type="entry name" value="LYSINE-SPECIFIC DEMETHYLASE"/>
    <property type="match status" value="1"/>
</dbReference>
<evidence type="ECO:0000313" key="5">
    <source>
        <dbReference type="EMBL" id="KAK1732427.1"/>
    </source>
</evidence>
<dbReference type="EMBL" id="JATAAI010000066">
    <property type="protein sequence ID" value="KAK1732427.1"/>
    <property type="molecule type" value="Genomic_DNA"/>
</dbReference>
<accession>A0AAD8XRY8</accession>
<sequence>MSLNNNGGDNMSAPPAKRIRIPTQNFAPDPETAEEQRMLEQALANSRKDTVRDVEILSNIPFGPTFYPTKEEFSGDPLIYLEKIRSVAEKYGICKIVPPEGWNPPFAVDIDCPKKFQTKDQSIHRLQEGISFGDGTEYTVREYQKMATAWSKKWKRRYSAPDTPSAATEDNNVEKKETDAGAIGEDGVPSTTVSSSAVTSTEPSIASSSSVLNNEPPITSSSAVQSSELPKTDSATSNYEMKSGGGIQQETIIMSPENLERDYWDIVETQSHEVDVDYGNDIDTSEVGSGFPISQRGRSVNSPNFQKSDQDDLPEPEFGTEEYYRETFWNLNNIPNPKIVCFVI</sequence>
<dbReference type="SMART" id="SM00545">
    <property type="entry name" value="JmjN"/>
    <property type="match status" value="1"/>
</dbReference>